<dbReference type="AlphaFoldDB" id="A0A1V9YRC3"/>
<gene>
    <name evidence="15" type="ORF">THRCLA_10396</name>
</gene>
<dbReference type="InterPro" id="IPR018247">
    <property type="entry name" value="EF_Hand_1_Ca_BS"/>
</dbReference>
<evidence type="ECO:0000256" key="3">
    <source>
        <dbReference type="ARBA" id="ARBA00022568"/>
    </source>
</evidence>
<keyword evidence="8 13" id="KW-1133">Transmembrane helix</keyword>
<dbReference type="InterPro" id="IPR050599">
    <property type="entry name" value="VDCC_alpha-1_subunit"/>
</dbReference>
<keyword evidence="2" id="KW-0813">Transport</keyword>
<keyword evidence="5 13" id="KW-0812">Transmembrane</keyword>
<dbReference type="Pfam" id="PF13499">
    <property type="entry name" value="EF-hand_7"/>
    <property type="match status" value="1"/>
</dbReference>
<evidence type="ECO:0000256" key="5">
    <source>
        <dbReference type="ARBA" id="ARBA00022692"/>
    </source>
</evidence>
<dbReference type="SUPFAM" id="SSF81324">
    <property type="entry name" value="Voltage-gated potassium channels"/>
    <property type="match status" value="1"/>
</dbReference>
<name>A0A1V9YRC3_9STRA</name>
<dbReference type="PROSITE" id="PS00018">
    <property type="entry name" value="EF_HAND_1"/>
    <property type="match status" value="2"/>
</dbReference>
<feature type="domain" description="EF-hand" evidence="14">
    <location>
        <begin position="238"/>
        <end position="265"/>
    </location>
</feature>
<dbReference type="OrthoDB" id="66759at2759"/>
<keyword evidence="16" id="KW-1185">Reference proteome</keyword>
<evidence type="ECO:0000256" key="1">
    <source>
        <dbReference type="ARBA" id="ARBA00004141"/>
    </source>
</evidence>
<dbReference type="GO" id="GO:0098703">
    <property type="term" value="P:calcium ion import across plasma membrane"/>
    <property type="evidence" value="ECO:0007669"/>
    <property type="project" value="TreeGrafter"/>
</dbReference>
<dbReference type="STRING" id="74557.A0A1V9YRC3"/>
<keyword evidence="3" id="KW-0109">Calcium transport</keyword>
<keyword evidence="10 13" id="KW-0472">Membrane</keyword>
<keyword evidence="12" id="KW-0407">Ion channel</keyword>
<keyword evidence="6" id="KW-0106">Calcium</keyword>
<evidence type="ECO:0000256" key="7">
    <source>
        <dbReference type="ARBA" id="ARBA00022882"/>
    </source>
</evidence>
<dbReference type="GO" id="GO:0008331">
    <property type="term" value="F:high voltage-gated calcium channel activity"/>
    <property type="evidence" value="ECO:0007669"/>
    <property type="project" value="TreeGrafter"/>
</dbReference>
<evidence type="ECO:0000256" key="6">
    <source>
        <dbReference type="ARBA" id="ARBA00022837"/>
    </source>
</evidence>
<dbReference type="GO" id="GO:0005509">
    <property type="term" value="F:calcium ion binding"/>
    <property type="evidence" value="ECO:0007669"/>
    <property type="project" value="InterPro"/>
</dbReference>
<dbReference type="PANTHER" id="PTHR45628:SF7">
    <property type="entry name" value="VOLTAGE-DEPENDENT CALCIUM CHANNEL TYPE A SUBUNIT ALPHA-1"/>
    <property type="match status" value="1"/>
</dbReference>
<feature type="transmembrane region" description="Helical" evidence="13">
    <location>
        <begin position="78"/>
        <end position="102"/>
    </location>
</feature>
<keyword evidence="7" id="KW-0851">Voltage-gated channel</keyword>
<dbReference type="InterPro" id="IPR002048">
    <property type="entry name" value="EF_hand_dom"/>
</dbReference>
<evidence type="ECO:0000259" key="14">
    <source>
        <dbReference type="PROSITE" id="PS50222"/>
    </source>
</evidence>
<dbReference type="Pfam" id="PF00520">
    <property type="entry name" value="Ion_trans"/>
    <property type="match status" value="1"/>
</dbReference>
<evidence type="ECO:0000256" key="11">
    <source>
        <dbReference type="ARBA" id="ARBA00023180"/>
    </source>
</evidence>
<evidence type="ECO:0000313" key="16">
    <source>
        <dbReference type="Proteomes" id="UP000243217"/>
    </source>
</evidence>
<evidence type="ECO:0000256" key="12">
    <source>
        <dbReference type="ARBA" id="ARBA00023303"/>
    </source>
</evidence>
<evidence type="ECO:0000256" key="9">
    <source>
        <dbReference type="ARBA" id="ARBA00023065"/>
    </source>
</evidence>
<sequence>MKLLVHVGHLLLVVLIVFAIAGVHLFDGVLHQQCNGDLSKLRCGGGRNCPMNSTCSRLSGENELNLDSNYGFTSFDNIFLAMLTVFQIISLSDWGSTMFALIEAKSAIVVLYFILLIPLGSYFVTNFVIAIVHDAYSRKLREIQQAMVQKQLKLKKKSLSPKKRQTSSIIEFVKQKPSTLSHMEIQLLMTRFMVKDGQINYQNFIKLFSQKSGIHDTMCSLRLFLQRAKVAGLHSHSIFRFMDSDRNGQLNLQELEQGFKDIEERIGVHFDRATVAALHEYLDVDNSGEIDVNEFIAFADVPSQEMSILEQKIMLELHLCEQRGKSVQQLFKQYDQNHRGI</sequence>
<dbReference type="Gene3D" id="1.10.287.70">
    <property type="match status" value="1"/>
</dbReference>
<keyword evidence="9" id="KW-0406">Ion transport</keyword>
<dbReference type="EMBL" id="JNBS01003332">
    <property type="protein sequence ID" value="OQR88210.1"/>
    <property type="molecule type" value="Genomic_DNA"/>
</dbReference>
<dbReference type="PROSITE" id="PS50222">
    <property type="entry name" value="EF_HAND_2"/>
    <property type="match status" value="1"/>
</dbReference>
<evidence type="ECO:0000313" key="15">
    <source>
        <dbReference type="EMBL" id="OQR88210.1"/>
    </source>
</evidence>
<keyword evidence="11" id="KW-0325">Glycoprotein</keyword>
<protein>
    <recommendedName>
        <fullName evidence="14">EF-hand domain-containing protein</fullName>
    </recommendedName>
</protein>
<proteinExistence type="predicted"/>
<comment type="subcellular location">
    <subcellularLocation>
        <location evidence="1">Membrane</location>
        <topology evidence="1">Multi-pass membrane protein</topology>
    </subcellularLocation>
</comment>
<organism evidence="15 16">
    <name type="scientific">Thraustotheca clavata</name>
    <dbReference type="NCBI Taxonomy" id="74557"/>
    <lineage>
        <taxon>Eukaryota</taxon>
        <taxon>Sar</taxon>
        <taxon>Stramenopiles</taxon>
        <taxon>Oomycota</taxon>
        <taxon>Saprolegniomycetes</taxon>
        <taxon>Saprolegniales</taxon>
        <taxon>Achlyaceae</taxon>
        <taxon>Thraustotheca</taxon>
    </lineage>
</organism>
<evidence type="ECO:0000256" key="10">
    <source>
        <dbReference type="ARBA" id="ARBA00023136"/>
    </source>
</evidence>
<dbReference type="CDD" id="cd00051">
    <property type="entry name" value="EFh"/>
    <property type="match status" value="1"/>
</dbReference>
<evidence type="ECO:0000256" key="4">
    <source>
        <dbReference type="ARBA" id="ARBA00022673"/>
    </source>
</evidence>
<evidence type="ECO:0000256" key="8">
    <source>
        <dbReference type="ARBA" id="ARBA00022989"/>
    </source>
</evidence>
<dbReference type="Gene3D" id="1.10.238.10">
    <property type="entry name" value="EF-hand"/>
    <property type="match status" value="1"/>
</dbReference>
<evidence type="ECO:0000256" key="2">
    <source>
        <dbReference type="ARBA" id="ARBA00022448"/>
    </source>
</evidence>
<reference evidence="15 16" key="1">
    <citation type="journal article" date="2014" name="Genome Biol. Evol.">
        <title>The secreted proteins of Achlya hypogyna and Thraustotheca clavata identify the ancestral oomycete secretome and reveal gene acquisitions by horizontal gene transfer.</title>
        <authorList>
            <person name="Misner I."/>
            <person name="Blouin N."/>
            <person name="Leonard G."/>
            <person name="Richards T.A."/>
            <person name="Lane C.E."/>
        </authorList>
    </citation>
    <scope>NUCLEOTIDE SEQUENCE [LARGE SCALE GENOMIC DNA]</scope>
    <source>
        <strain evidence="15 16">ATCC 34112</strain>
    </source>
</reference>
<accession>A0A1V9YRC3</accession>
<dbReference type="InterPro" id="IPR011992">
    <property type="entry name" value="EF-hand-dom_pair"/>
</dbReference>
<comment type="caution">
    <text evidence="15">The sequence shown here is derived from an EMBL/GenBank/DDBJ whole genome shotgun (WGS) entry which is preliminary data.</text>
</comment>
<dbReference type="InterPro" id="IPR005821">
    <property type="entry name" value="Ion_trans_dom"/>
</dbReference>
<feature type="transmembrane region" description="Helical" evidence="13">
    <location>
        <begin position="109"/>
        <end position="132"/>
    </location>
</feature>
<keyword evidence="4" id="KW-0107">Calcium channel</keyword>
<feature type="non-terminal residue" evidence="15">
    <location>
        <position position="341"/>
    </location>
</feature>
<dbReference type="SUPFAM" id="SSF47473">
    <property type="entry name" value="EF-hand"/>
    <property type="match status" value="1"/>
</dbReference>
<dbReference type="GO" id="GO:0005891">
    <property type="term" value="C:voltage-gated calcium channel complex"/>
    <property type="evidence" value="ECO:0007669"/>
    <property type="project" value="TreeGrafter"/>
</dbReference>
<evidence type="ECO:0000256" key="13">
    <source>
        <dbReference type="SAM" id="Phobius"/>
    </source>
</evidence>
<dbReference type="PANTHER" id="PTHR45628">
    <property type="entry name" value="VOLTAGE-DEPENDENT CALCIUM CHANNEL TYPE A SUBUNIT ALPHA-1"/>
    <property type="match status" value="1"/>
</dbReference>
<dbReference type="Proteomes" id="UP000243217">
    <property type="component" value="Unassembled WGS sequence"/>
</dbReference>
<dbReference type="SMART" id="SM00054">
    <property type="entry name" value="EFh"/>
    <property type="match status" value="2"/>
</dbReference>